<sequence>MKVLIINPPNIWGFAYTARAQNRWLHSRPKGKYFRQQIYPTYPLLLTYAGAELEKV</sequence>
<reference evidence="1" key="1">
    <citation type="journal article" date="2014" name="Front. Microbiol.">
        <title>High frequency of phylogenetically diverse reductive dehalogenase-homologous genes in deep subseafloor sedimentary metagenomes.</title>
        <authorList>
            <person name="Kawai M."/>
            <person name="Futagami T."/>
            <person name="Toyoda A."/>
            <person name="Takaki Y."/>
            <person name="Nishi S."/>
            <person name="Hori S."/>
            <person name="Arai W."/>
            <person name="Tsubouchi T."/>
            <person name="Morono Y."/>
            <person name="Uchiyama I."/>
            <person name="Ito T."/>
            <person name="Fujiyama A."/>
            <person name="Inagaki F."/>
            <person name="Takami H."/>
        </authorList>
    </citation>
    <scope>NUCLEOTIDE SEQUENCE</scope>
    <source>
        <strain evidence="1">Expedition CK06-06</strain>
    </source>
</reference>
<feature type="non-terminal residue" evidence="1">
    <location>
        <position position="56"/>
    </location>
</feature>
<organism evidence="1">
    <name type="scientific">marine sediment metagenome</name>
    <dbReference type="NCBI Taxonomy" id="412755"/>
    <lineage>
        <taxon>unclassified sequences</taxon>
        <taxon>metagenomes</taxon>
        <taxon>ecological metagenomes</taxon>
    </lineage>
</organism>
<evidence type="ECO:0000313" key="1">
    <source>
        <dbReference type="EMBL" id="GAF80133.1"/>
    </source>
</evidence>
<name>X0SGG7_9ZZZZ</name>
<dbReference type="AlphaFoldDB" id="X0SGG7"/>
<dbReference type="EMBL" id="BARS01007227">
    <property type="protein sequence ID" value="GAF80133.1"/>
    <property type="molecule type" value="Genomic_DNA"/>
</dbReference>
<protein>
    <submittedName>
        <fullName evidence="1">Uncharacterized protein</fullName>
    </submittedName>
</protein>
<gene>
    <name evidence="1" type="ORF">S01H1_13952</name>
</gene>
<comment type="caution">
    <text evidence="1">The sequence shown here is derived from an EMBL/GenBank/DDBJ whole genome shotgun (WGS) entry which is preliminary data.</text>
</comment>
<proteinExistence type="predicted"/>
<accession>X0SGG7</accession>